<dbReference type="InterPro" id="IPR050678">
    <property type="entry name" value="DNA_Partitioning_ATPase"/>
</dbReference>
<protein>
    <submittedName>
        <fullName evidence="2">ParA family protein</fullName>
    </submittedName>
</protein>
<proteinExistence type="predicted"/>
<name>A0A432LB91_9BACI</name>
<feature type="domain" description="AAA" evidence="1">
    <location>
        <begin position="4"/>
        <end position="201"/>
    </location>
</feature>
<organism evidence="2 3">
    <name type="scientific">Lysinibacillus antri</name>
    <dbReference type="NCBI Taxonomy" id="2498145"/>
    <lineage>
        <taxon>Bacteria</taxon>
        <taxon>Bacillati</taxon>
        <taxon>Bacillota</taxon>
        <taxon>Bacilli</taxon>
        <taxon>Bacillales</taxon>
        <taxon>Bacillaceae</taxon>
        <taxon>Lysinibacillus</taxon>
    </lineage>
</organism>
<dbReference type="Pfam" id="PF13614">
    <property type="entry name" value="AAA_31"/>
    <property type="match status" value="1"/>
</dbReference>
<reference evidence="2 3" key="1">
    <citation type="submission" date="2018-12" db="EMBL/GenBank/DDBJ databases">
        <title>Lysinibacillus antri sp. nov., isolated from a cave soil.</title>
        <authorList>
            <person name="Narsing Rao M.P."/>
            <person name="Zhang H."/>
            <person name="Dong Z.-Y."/>
            <person name="Niu X.-K."/>
            <person name="Zhang K."/>
            <person name="Fang B.-Z."/>
            <person name="Kang Y.-Q."/>
            <person name="Xiao M."/>
            <person name="Li W.-J."/>
        </authorList>
    </citation>
    <scope>NUCLEOTIDE SEQUENCE [LARGE SCALE GENOMIC DNA]</scope>
    <source>
        <strain evidence="2 3">SYSU K30002</strain>
    </source>
</reference>
<evidence type="ECO:0000259" key="1">
    <source>
        <dbReference type="Pfam" id="PF13614"/>
    </source>
</evidence>
<comment type="caution">
    <text evidence="2">The sequence shown here is derived from an EMBL/GenBank/DDBJ whole genome shotgun (WGS) entry which is preliminary data.</text>
</comment>
<gene>
    <name evidence="2" type="ORF">EK386_10510</name>
</gene>
<dbReference type="Gene3D" id="3.40.50.300">
    <property type="entry name" value="P-loop containing nucleotide triphosphate hydrolases"/>
    <property type="match status" value="1"/>
</dbReference>
<evidence type="ECO:0000313" key="2">
    <source>
        <dbReference type="EMBL" id="RUL52020.1"/>
    </source>
</evidence>
<dbReference type="Proteomes" id="UP000287910">
    <property type="component" value="Unassembled WGS sequence"/>
</dbReference>
<dbReference type="PANTHER" id="PTHR13696">
    <property type="entry name" value="P-LOOP CONTAINING NUCLEOSIDE TRIPHOSPHATE HYDROLASE"/>
    <property type="match status" value="1"/>
</dbReference>
<dbReference type="AlphaFoldDB" id="A0A432LB91"/>
<dbReference type="InterPro" id="IPR025669">
    <property type="entry name" value="AAA_dom"/>
</dbReference>
<evidence type="ECO:0000313" key="3">
    <source>
        <dbReference type="Proteomes" id="UP000287910"/>
    </source>
</evidence>
<dbReference type="PANTHER" id="PTHR13696:SF52">
    <property type="entry name" value="PARA FAMILY PROTEIN CT_582"/>
    <property type="match status" value="1"/>
</dbReference>
<accession>A0A432LB91</accession>
<dbReference type="RefSeq" id="WP_126659125.1">
    <property type="nucleotide sequence ID" value="NZ_RYYR01000012.1"/>
</dbReference>
<dbReference type="SUPFAM" id="SSF52540">
    <property type="entry name" value="P-loop containing nucleoside triphosphate hydrolases"/>
    <property type="match status" value="1"/>
</dbReference>
<keyword evidence="3" id="KW-1185">Reference proteome</keyword>
<dbReference type="CDD" id="cd02042">
    <property type="entry name" value="ParAB_family"/>
    <property type="match status" value="1"/>
</dbReference>
<sequence>MAIVIPTINLKGGVAKTTTTVGLAEMLTSEFKKRVLLIDLDPQTNATLMLMSEYDWKDLNDDGYTIATLFEEALDPDETKFILEKTIQKNVSNISSVKSLDLLPSSLDLMNVQDVLAKMSTGPFHVTNPIEILKKAIRPIQHNYDYILIDCPPNLGIITLNGLRIANGYIIPTVPDILSTYGIPQIINRVKEFAKNMDIKIETLGIVVTKYKENSKVHKNTLESLKKGVDAPLFSSLFKESNQTACAADYTIKYATFKQKWGSGLHFEAFYNLAKEIIERFERK</sequence>
<dbReference type="EMBL" id="RYYR01000012">
    <property type="protein sequence ID" value="RUL52020.1"/>
    <property type="molecule type" value="Genomic_DNA"/>
</dbReference>
<dbReference type="InterPro" id="IPR027417">
    <property type="entry name" value="P-loop_NTPase"/>
</dbReference>